<dbReference type="Gene3D" id="1.20.120.520">
    <property type="entry name" value="nmb1532 protein domain like"/>
    <property type="match status" value="1"/>
</dbReference>
<keyword evidence="2" id="KW-1185">Reference proteome</keyword>
<proteinExistence type="predicted"/>
<name>A0ABW4ZQ91_9SPHI</name>
<gene>
    <name evidence="1" type="ORF">ACFSJU_17420</name>
</gene>
<dbReference type="EMBL" id="JBHUHZ010000003">
    <property type="protein sequence ID" value="MFD2164193.1"/>
    <property type="molecule type" value="Genomic_DNA"/>
</dbReference>
<dbReference type="Proteomes" id="UP001597387">
    <property type="component" value="Unassembled WGS sequence"/>
</dbReference>
<evidence type="ECO:0008006" key="3">
    <source>
        <dbReference type="Google" id="ProtNLM"/>
    </source>
</evidence>
<accession>A0ABW4ZQ91</accession>
<protein>
    <recommendedName>
        <fullName evidence="3">Hemerythrin-like domain-containing protein</fullName>
    </recommendedName>
</protein>
<sequence length="215" mass="24864">MATIKSFAAPHKGLRNVISKFSFHLGYTDFNDPVQLSKLKSLGADMFTLLKDHVNTENNHTLKHLEERVHGASEHDRHDHEKLELIQDSLEHQLENFIGNESVDEIHSFYLSFSVFQSQYLEHIYEEETVTELLLQQNFTDDELFHHRAAIMQKISFPVMLLWMKYTIPAQSERESLGMLGGLKHNAPPEAFEQVLDVIAAEMDAERYKSLVDKL</sequence>
<comment type="caution">
    <text evidence="1">The sequence shown here is derived from an EMBL/GenBank/DDBJ whole genome shotgun (WGS) entry which is preliminary data.</text>
</comment>
<evidence type="ECO:0000313" key="2">
    <source>
        <dbReference type="Proteomes" id="UP001597387"/>
    </source>
</evidence>
<reference evidence="2" key="1">
    <citation type="journal article" date="2019" name="Int. J. Syst. Evol. Microbiol.">
        <title>The Global Catalogue of Microorganisms (GCM) 10K type strain sequencing project: providing services to taxonomists for standard genome sequencing and annotation.</title>
        <authorList>
            <consortium name="The Broad Institute Genomics Platform"/>
            <consortium name="The Broad Institute Genome Sequencing Center for Infectious Disease"/>
            <person name="Wu L."/>
            <person name="Ma J."/>
        </authorList>
    </citation>
    <scope>NUCLEOTIDE SEQUENCE [LARGE SCALE GENOMIC DNA]</scope>
    <source>
        <strain evidence="2">KCTC 42217</strain>
    </source>
</reference>
<dbReference type="RefSeq" id="WP_255904384.1">
    <property type="nucleotide sequence ID" value="NZ_JAFMZO010000004.1"/>
</dbReference>
<evidence type="ECO:0000313" key="1">
    <source>
        <dbReference type="EMBL" id="MFD2164193.1"/>
    </source>
</evidence>
<organism evidence="1 2">
    <name type="scientific">Paradesertivirga mongoliensis</name>
    <dbReference type="NCBI Taxonomy" id="2100740"/>
    <lineage>
        <taxon>Bacteria</taxon>
        <taxon>Pseudomonadati</taxon>
        <taxon>Bacteroidota</taxon>
        <taxon>Sphingobacteriia</taxon>
        <taxon>Sphingobacteriales</taxon>
        <taxon>Sphingobacteriaceae</taxon>
        <taxon>Paradesertivirga</taxon>
    </lineage>
</organism>